<accession>A0A0F9I098</accession>
<evidence type="ECO:0000313" key="1">
    <source>
        <dbReference type="EMBL" id="KKL80782.1"/>
    </source>
</evidence>
<sequence length="77" mass="8725">MIGVNIPEITAIDDMQDKEISAPVGSEEPEIVTHEDWDALKVQKPDPSKVSDDKQTQEVMKVIDRFMVDRVGWVESK</sequence>
<dbReference type="AlphaFoldDB" id="A0A0F9I098"/>
<organism evidence="1">
    <name type="scientific">marine sediment metagenome</name>
    <dbReference type="NCBI Taxonomy" id="412755"/>
    <lineage>
        <taxon>unclassified sequences</taxon>
        <taxon>metagenomes</taxon>
        <taxon>ecological metagenomes</taxon>
    </lineage>
</organism>
<dbReference type="EMBL" id="LAZR01022756">
    <property type="protein sequence ID" value="KKL80782.1"/>
    <property type="molecule type" value="Genomic_DNA"/>
</dbReference>
<comment type="caution">
    <text evidence="1">The sequence shown here is derived from an EMBL/GenBank/DDBJ whole genome shotgun (WGS) entry which is preliminary data.</text>
</comment>
<protein>
    <submittedName>
        <fullName evidence="1">Uncharacterized protein</fullName>
    </submittedName>
</protein>
<name>A0A0F9I098_9ZZZZ</name>
<reference evidence="1" key="1">
    <citation type="journal article" date="2015" name="Nature">
        <title>Complex archaea that bridge the gap between prokaryotes and eukaryotes.</title>
        <authorList>
            <person name="Spang A."/>
            <person name="Saw J.H."/>
            <person name="Jorgensen S.L."/>
            <person name="Zaremba-Niedzwiedzka K."/>
            <person name="Martijn J."/>
            <person name="Lind A.E."/>
            <person name="van Eijk R."/>
            <person name="Schleper C."/>
            <person name="Guy L."/>
            <person name="Ettema T.J."/>
        </authorList>
    </citation>
    <scope>NUCLEOTIDE SEQUENCE</scope>
</reference>
<proteinExistence type="predicted"/>
<gene>
    <name evidence="1" type="ORF">LCGC14_2001320</name>
</gene>